<gene>
    <name evidence="4" type="ORF">ACD_49C00060G0050</name>
</gene>
<dbReference type="InterPro" id="IPR010231">
    <property type="entry name" value="SUF_FeS_clus_asmbl_SufB"/>
</dbReference>
<dbReference type="PANTHER" id="PTHR30508">
    <property type="entry name" value="FES CLUSTER ASSEMBLY PROTEIN SUF"/>
    <property type="match status" value="1"/>
</dbReference>
<dbReference type="Pfam" id="PF01458">
    <property type="entry name" value="SUFBD_core"/>
    <property type="match status" value="1"/>
</dbReference>
<proteinExistence type="inferred from homology"/>
<dbReference type="SUPFAM" id="SSF101960">
    <property type="entry name" value="Stabilizer of iron transporter SufD"/>
    <property type="match status" value="1"/>
</dbReference>
<evidence type="ECO:0000259" key="3">
    <source>
        <dbReference type="Pfam" id="PF19295"/>
    </source>
</evidence>
<name>K2BBS0_9BACT</name>
<dbReference type="InterPro" id="IPR045595">
    <property type="entry name" value="SufBD_N"/>
</dbReference>
<dbReference type="NCBIfam" id="TIGR01980">
    <property type="entry name" value="sufB"/>
    <property type="match status" value="1"/>
</dbReference>
<dbReference type="AlphaFoldDB" id="K2BBS0"/>
<dbReference type="EMBL" id="AMFJ01021646">
    <property type="protein sequence ID" value="EKD66208.1"/>
    <property type="molecule type" value="Genomic_DNA"/>
</dbReference>
<sequence length="453" mass="52804">MSNINLNIPQDIKYSQILGWLSEESVRKISADNWEPDWMLEIRLRAFILFQKMPYPKWWPDLSSLDLDKISYYAEAEDISNTKNWDEVPDEIKKTFDKLGIPEAEREYLAGVGAQFDSRVVYHSTKEEYKKLWVIFEDMNSAVAKYPDLIQKYFNKVISMADHKFMALHAAFWNWGTFLYVPKWVKLNEPLQSYFRMNVRNGWQFEHTIIVIEDEAEAHYIEWCSAPKYESATLHAWCVEVFVGKNANFRYSSVENWSLNTYNLNTKRAIVAQWWHIDWVGWNLGAGITMLYPCSVLSWEWSSANHIWIAFANAGQIIDAGAKVIHIGKNTTSRVISKSLSKWWWISTYRWLLDIKQSATNSVASIECDWLILDSISVSDAIPVIKIWNSTSTVSHEASAGKINEEFLFYLQSRGIDRHQAQQMLVNWFISPVTNNLPLEYASEMNILISEQI</sequence>
<evidence type="ECO:0008006" key="5">
    <source>
        <dbReference type="Google" id="ProtNLM"/>
    </source>
</evidence>
<dbReference type="InterPro" id="IPR037284">
    <property type="entry name" value="SUF_FeS_clus_asmbl_SufBD_sf"/>
</dbReference>
<dbReference type="InterPro" id="IPR055346">
    <property type="entry name" value="Fe-S_cluster_assembly_SufBD"/>
</dbReference>
<reference evidence="4" key="1">
    <citation type="journal article" date="2012" name="Science">
        <title>Fermentation, hydrogen, and sulfur metabolism in multiple uncultivated bacterial phyla.</title>
        <authorList>
            <person name="Wrighton K.C."/>
            <person name="Thomas B.C."/>
            <person name="Sharon I."/>
            <person name="Miller C.S."/>
            <person name="Castelle C.J."/>
            <person name="VerBerkmoes N.C."/>
            <person name="Wilkins M.J."/>
            <person name="Hettich R.L."/>
            <person name="Lipton M.S."/>
            <person name="Williams K.H."/>
            <person name="Long P.E."/>
            <person name="Banfield J.F."/>
        </authorList>
    </citation>
    <scope>NUCLEOTIDE SEQUENCE [LARGE SCALE GENOMIC DNA]</scope>
</reference>
<feature type="domain" description="SUF system FeS cluster assembly SufBD core" evidence="2">
    <location>
        <begin position="195"/>
        <end position="427"/>
    </location>
</feature>
<accession>K2BBS0</accession>
<dbReference type="Pfam" id="PF19295">
    <property type="entry name" value="SufBD_N"/>
    <property type="match status" value="1"/>
</dbReference>
<dbReference type="InterPro" id="IPR000825">
    <property type="entry name" value="SUF_FeS_clus_asmbl_SufBD_core"/>
</dbReference>
<protein>
    <recommendedName>
        <fullName evidence="5">FeS assembly protein SufB</fullName>
    </recommendedName>
</protein>
<evidence type="ECO:0000256" key="1">
    <source>
        <dbReference type="ARBA" id="ARBA00043967"/>
    </source>
</evidence>
<comment type="similarity">
    <text evidence="1">Belongs to the iron-sulfur cluster assembly SufBD family.</text>
</comment>
<evidence type="ECO:0000313" key="4">
    <source>
        <dbReference type="EMBL" id="EKD66208.1"/>
    </source>
</evidence>
<organism evidence="4">
    <name type="scientific">uncultured bacterium</name>
    <name type="common">gcode 4</name>
    <dbReference type="NCBI Taxonomy" id="1234023"/>
    <lineage>
        <taxon>Bacteria</taxon>
        <taxon>environmental samples</taxon>
    </lineage>
</organism>
<dbReference type="PANTHER" id="PTHR30508:SF1">
    <property type="entry name" value="UPF0051 PROTEIN ABCI8, CHLOROPLASTIC-RELATED"/>
    <property type="match status" value="1"/>
</dbReference>
<evidence type="ECO:0000259" key="2">
    <source>
        <dbReference type="Pfam" id="PF01458"/>
    </source>
</evidence>
<comment type="caution">
    <text evidence="4">The sequence shown here is derived from an EMBL/GenBank/DDBJ whole genome shotgun (WGS) entry which is preliminary data.</text>
</comment>
<feature type="domain" description="SUF system FeS cluster assembly SufBD N-terminal" evidence="3">
    <location>
        <begin position="133"/>
        <end position="192"/>
    </location>
</feature>
<dbReference type="GO" id="GO:0016226">
    <property type="term" value="P:iron-sulfur cluster assembly"/>
    <property type="evidence" value="ECO:0007669"/>
    <property type="project" value="InterPro"/>
</dbReference>